<reference evidence="3" key="1">
    <citation type="journal article" date="2019" name="Int. J. Syst. Evol. Microbiol.">
        <title>The Global Catalogue of Microorganisms (GCM) 10K type strain sequencing project: providing services to taxonomists for standard genome sequencing and annotation.</title>
        <authorList>
            <consortium name="The Broad Institute Genomics Platform"/>
            <consortium name="The Broad Institute Genome Sequencing Center for Infectious Disease"/>
            <person name="Wu L."/>
            <person name="Ma J."/>
        </authorList>
    </citation>
    <scope>NUCLEOTIDE SEQUENCE [LARGE SCALE GENOMIC DNA]</scope>
    <source>
        <strain evidence="3">CGMCC 1.15342</strain>
    </source>
</reference>
<feature type="domain" description="3-keto-alpha-glucoside-1,2-lyase/3-keto-2-hydroxy-glucal hydratase" evidence="1">
    <location>
        <begin position="43"/>
        <end position="259"/>
    </location>
</feature>
<dbReference type="EMBL" id="BMIK01000001">
    <property type="protein sequence ID" value="GGC17301.1"/>
    <property type="molecule type" value="Genomic_DNA"/>
</dbReference>
<evidence type="ECO:0000313" key="2">
    <source>
        <dbReference type="EMBL" id="GGC17301.1"/>
    </source>
</evidence>
<dbReference type="Pfam" id="PF06439">
    <property type="entry name" value="3keto-disac_hyd"/>
    <property type="match status" value="1"/>
</dbReference>
<comment type="caution">
    <text evidence="2">The sequence shown here is derived from an EMBL/GenBank/DDBJ whole genome shotgun (WGS) entry which is preliminary data.</text>
</comment>
<keyword evidence="3" id="KW-1185">Reference proteome</keyword>
<organism evidence="2 3">
    <name type="scientific">Parapedobacter defluvii</name>
    <dbReference type="NCBI Taxonomy" id="2045106"/>
    <lineage>
        <taxon>Bacteria</taxon>
        <taxon>Pseudomonadati</taxon>
        <taxon>Bacteroidota</taxon>
        <taxon>Sphingobacteriia</taxon>
        <taxon>Sphingobacteriales</taxon>
        <taxon>Sphingobacteriaceae</taxon>
        <taxon>Parapedobacter</taxon>
    </lineage>
</organism>
<sequence length="261" mass="29004">MLTPKINLRALKGIGGFVLVASLFVNCTSGGSQTNKQAEAQSDFIDLFDGKTLSGWRGDTSLWRVEDGAIVGEIKPGKELERNSFIIWDGGRPADFELIAEYKLTGQGNSGFNYRSEELPDLPYALRGYQADIDAANTYTGQNYEERGRTILAFPGQQMRLPPVEGEISDYAKGNIWTAGEETGSLGDRDSLKAHIKTEDWNELRIVAKGNHLQHYVNGILMSDVTDDDEKNRKFEGLMGFQVHVGPPMKIAFKNIRLKNL</sequence>
<dbReference type="RefSeq" id="WP_188747269.1">
    <property type="nucleotide sequence ID" value="NZ_BMIK01000001.1"/>
</dbReference>
<name>A0ABQ1L4X5_9SPHI</name>
<dbReference type="Proteomes" id="UP000597338">
    <property type="component" value="Unassembled WGS sequence"/>
</dbReference>
<protein>
    <recommendedName>
        <fullName evidence="1">3-keto-alpha-glucoside-1,2-lyase/3-keto-2-hydroxy-glucal hydratase domain-containing protein</fullName>
    </recommendedName>
</protein>
<proteinExistence type="predicted"/>
<dbReference type="InterPro" id="IPR010496">
    <property type="entry name" value="AL/BT2_dom"/>
</dbReference>
<evidence type="ECO:0000313" key="3">
    <source>
        <dbReference type="Proteomes" id="UP000597338"/>
    </source>
</evidence>
<evidence type="ECO:0000259" key="1">
    <source>
        <dbReference type="Pfam" id="PF06439"/>
    </source>
</evidence>
<dbReference type="Gene3D" id="2.60.120.560">
    <property type="entry name" value="Exo-inulinase, domain 1"/>
    <property type="match status" value="1"/>
</dbReference>
<gene>
    <name evidence="2" type="ORF">GCM10011386_06400</name>
</gene>
<accession>A0ABQ1L4X5</accession>